<feature type="compositionally biased region" description="Polar residues" evidence="5">
    <location>
        <begin position="333"/>
        <end position="347"/>
    </location>
</feature>
<evidence type="ECO:0000256" key="2">
    <source>
        <dbReference type="ARBA" id="ARBA00013801"/>
    </source>
</evidence>
<feature type="domain" description="Autophagy-related protein 13 N-terminal" evidence="6">
    <location>
        <begin position="40"/>
        <end position="288"/>
    </location>
</feature>
<evidence type="ECO:0000313" key="8">
    <source>
        <dbReference type="Proteomes" id="UP000094385"/>
    </source>
</evidence>
<dbReference type="GO" id="GO:0000407">
    <property type="term" value="C:phagophore assembly site"/>
    <property type="evidence" value="ECO:0007669"/>
    <property type="project" value="TreeGrafter"/>
</dbReference>
<sequence length="836" mass="89359">MSLPSAVPAGQDFRGLATGGPVIGPPTKDPSHAAKLNQVVQNFFSKAAQVIIQSRMLVNPVIMPVNQVITDPTIIQKKTNKWFNLEVDDTDTFRDELRLWKAADAALVTSSFASLPPLLIETVLDTRDLTANQTLVVLDDEGRRWNVDAAATAGGLRADVRRPEIVLERWRIELDPRSINTLGLPPELPVVYKKSIVLFRSLYAYVRLLPAWRFRKKLSKAKLNPSSLKISCRVLNGAYPVSSRGRIGLSMPLVLDRKDNTQNHTFNKIDTPAGAFTVHVMYRKNCEFRVDDSESILSSHFLNLDEHSTRKYANTNAATASARRYSRTSKSSPANSLPSAHSPSREVSQLDPGLSYGSLSSFHHQSTAVPGASPLSALRGTVTGSGHERESSFTSSLSTSAPRNITSGTRNSLKQIDTGRPSVQPFKSPALSASPSSDPMAPGGGSYPRLSYHRGSSSSSISSHHNGLKDQQRAQRSNFSSTFSGGQRQSTSVSPINAFNPSAAFAISTSSASSAGSRPETGRRYSSSFGSRSQWQHGSTSSSSATVAAQHAVVDGSAGGSGTPSDDDNELGEFVRMLDSRRPLKSFTTRRESDGVAAVAGVGMGTSAPRTSLARFQQLRDSHAFLSDSMSASVVVQQRSPALVSGSYSSTGSGGSGKAISPHTPHTPAIPSRLSEGLTAEYYCDQPVFEDEDDDDGVLEDDEDDGGVPRRRAVKKPGLAKHDEEDELALDDDADSSMSLAPAPQTHMVTVATSNSNSCSSGGIVRGSIAKRAALRSSPSAGSVHSNEVSSHGGHFGDDDELLFAMSDMVIGTNTTAVPILMQSPKEAQQKTQSQE</sequence>
<feature type="compositionally biased region" description="Polar residues" evidence="5">
    <location>
        <begin position="401"/>
        <end position="415"/>
    </location>
</feature>
<name>A0A1E3QDC4_LIPST</name>
<evidence type="ECO:0000256" key="4">
    <source>
        <dbReference type="RuleBase" id="RU361214"/>
    </source>
</evidence>
<dbReference type="PANTHER" id="PTHR13430">
    <property type="match status" value="1"/>
</dbReference>
<evidence type="ECO:0000256" key="5">
    <source>
        <dbReference type="SAM" id="MobiDB-lite"/>
    </source>
</evidence>
<dbReference type="EMBL" id="KV454290">
    <property type="protein sequence ID" value="ODQ75681.1"/>
    <property type="molecule type" value="Genomic_DNA"/>
</dbReference>
<feature type="compositionally biased region" description="Basic residues" evidence="5">
    <location>
        <begin position="709"/>
        <end position="719"/>
    </location>
</feature>
<reference evidence="7 8" key="1">
    <citation type="journal article" date="2016" name="Proc. Natl. Acad. Sci. U.S.A.">
        <title>Comparative genomics of biotechnologically important yeasts.</title>
        <authorList>
            <person name="Riley R."/>
            <person name="Haridas S."/>
            <person name="Wolfe K.H."/>
            <person name="Lopes M.R."/>
            <person name="Hittinger C.T."/>
            <person name="Goeker M."/>
            <person name="Salamov A.A."/>
            <person name="Wisecaver J.H."/>
            <person name="Long T.M."/>
            <person name="Calvey C.H."/>
            <person name="Aerts A.L."/>
            <person name="Barry K.W."/>
            <person name="Choi C."/>
            <person name="Clum A."/>
            <person name="Coughlan A.Y."/>
            <person name="Deshpande S."/>
            <person name="Douglass A.P."/>
            <person name="Hanson S.J."/>
            <person name="Klenk H.-P."/>
            <person name="LaButti K.M."/>
            <person name="Lapidus A."/>
            <person name="Lindquist E.A."/>
            <person name="Lipzen A.M."/>
            <person name="Meier-Kolthoff J.P."/>
            <person name="Ohm R.A."/>
            <person name="Otillar R.P."/>
            <person name="Pangilinan J.L."/>
            <person name="Peng Y."/>
            <person name="Rokas A."/>
            <person name="Rosa C.A."/>
            <person name="Scheuner C."/>
            <person name="Sibirny A.A."/>
            <person name="Slot J.C."/>
            <person name="Stielow J.B."/>
            <person name="Sun H."/>
            <person name="Kurtzman C.P."/>
            <person name="Blackwell M."/>
            <person name="Grigoriev I.V."/>
            <person name="Jeffries T.W."/>
        </authorList>
    </citation>
    <scope>NUCLEOTIDE SEQUENCE [LARGE SCALE GENOMIC DNA]</scope>
    <source>
        <strain evidence="7 8">NRRL Y-11557</strain>
    </source>
</reference>
<dbReference type="STRING" id="675824.A0A1E3QDC4"/>
<evidence type="ECO:0000259" key="6">
    <source>
        <dbReference type="Pfam" id="PF10033"/>
    </source>
</evidence>
<dbReference type="PANTHER" id="PTHR13430:SF4">
    <property type="entry name" value="AUTOPHAGY-RELATED PROTEIN 13"/>
    <property type="match status" value="1"/>
</dbReference>
<feature type="region of interest" description="Disordered" evidence="5">
    <location>
        <begin position="1"/>
        <end position="29"/>
    </location>
</feature>
<dbReference type="GO" id="GO:1990316">
    <property type="term" value="C:Atg1/ULK1 kinase complex"/>
    <property type="evidence" value="ECO:0007669"/>
    <property type="project" value="InterPro"/>
</dbReference>
<evidence type="ECO:0000256" key="1">
    <source>
        <dbReference type="ARBA" id="ARBA00005246"/>
    </source>
</evidence>
<keyword evidence="3 4" id="KW-0072">Autophagy</keyword>
<dbReference type="InterPro" id="IPR040182">
    <property type="entry name" value="ATG13"/>
</dbReference>
<feature type="compositionally biased region" description="Polar residues" evidence="5">
    <location>
        <begin position="474"/>
        <end position="496"/>
    </location>
</feature>
<proteinExistence type="inferred from homology"/>
<gene>
    <name evidence="7" type="ORF">LIPSTDRAFT_1116</name>
</gene>
<keyword evidence="8" id="KW-1185">Reference proteome</keyword>
<evidence type="ECO:0000313" key="7">
    <source>
        <dbReference type="EMBL" id="ODQ75681.1"/>
    </source>
</evidence>
<comment type="similarity">
    <text evidence="1 4">Belongs to the ATG13 family. Fungi subfamily.</text>
</comment>
<evidence type="ECO:0000256" key="3">
    <source>
        <dbReference type="ARBA" id="ARBA00023006"/>
    </source>
</evidence>
<feature type="compositionally biased region" description="Acidic residues" evidence="5">
    <location>
        <begin position="689"/>
        <end position="706"/>
    </location>
</feature>
<feature type="compositionally biased region" description="Polar residues" evidence="5">
    <location>
        <begin position="779"/>
        <end position="790"/>
    </location>
</feature>
<feature type="compositionally biased region" description="Low complexity" evidence="5">
    <location>
        <begin position="428"/>
        <end position="441"/>
    </location>
</feature>
<dbReference type="GO" id="GO:0034497">
    <property type="term" value="P:protein localization to phagophore assembly site"/>
    <property type="evidence" value="ECO:0007669"/>
    <property type="project" value="TreeGrafter"/>
</dbReference>
<dbReference type="InterPro" id="IPR036570">
    <property type="entry name" value="HORMA_dom_sf"/>
</dbReference>
<feature type="region of interest" description="Disordered" evidence="5">
    <location>
        <begin position="509"/>
        <end position="548"/>
    </location>
</feature>
<dbReference type="Gene3D" id="3.30.900.10">
    <property type="entry name" value="HORMA domain"/>
    <property type="match status" value="1"/>
</dbReference>
<dbReference type="OrthoDB" id="70161at2759"/>
<feature type="compositionally biased region" description="Low complexity" evidence="5">
    <location>
        <begin position="524"/>
        <end position="548"/>
    </location>
</feature>
<feature type="compositionally biased region" description="Polar residues" evidence="5">
    <location>
        <begin position="357"/>
        <end position="368"/>
    </location>
</feature>
<dbReference type="GO" id="GO:0034727">
    <property type="term" value="P:piecemeal microautophagy of the nucleus"/>
    <property type="evidence" value="ECO:0007669"/>
    <property type="project" value="TreeGrafter"/>
</dbReference>
<feature type="region of interest" description="Disordered" evidence="5">
    <location>
        <begin position="316"/>
        <end position="496"/>
    </location>
</feature>
<dbReference type="GO" id="GO:0000423">
    <property type="term" value="P:mitophagy"/>
    <property type="evidence" value="ECO:0007669"/>
    <property type="project" value="TreeGrafter"/>
</dbReference>
<protein>
    <recommendedName>
        <fullName evidence="2 4">Autophagy-related protein 13</fullName>
    </recommendedName>
</protein>
<accession>A0A1E3QDC4</accession>
<dbReference type="Proteomes" id="UP000094385">
    <property type="component" value="Unassembled WGS sequence"/>
</dbReference>
<organism evidence="7 8">
    <name type="scientific">Lipomyces starkeyi NRRL Y-11557</name>
    <dbReference type="NCBI Taxonomy" id="675824"/>
    <lineage>
        <taxon>Eukaryota</taxon>
        <taxon>Fungi</taxon>
        <taxon>Dikarya</taxon>
        <taxon>Ascomycota</taxon>
        <taxon>Saccharomycotina</taxon>
        <taxon>Lipomycetes</taxon>
        <taxon>Lipomycetales</taxon>
        <taxon>Lipomycetaceae</taxon>
        <taxon>Lipomyces</taxon>
    </lineage>
</organism>
<feature type="compositionally biased region" description="Low complexity" evidence="5">
    <location>
        <begin position="316"/>
        <end position="332"/>
    </location>
</feature>
<dbReference type="AlphaFoldDB" id="A0A1E3QDC4"/>
<dbReference type="InterPro" id="IPR018731">
    <property type="entry name" value="Atg13_N"/>
</dbReference>
<feature type="region of interest" description="Disordered" evidence="5">
    <location>
        <begin position="689"/>
        <end position="728"/>
    </location>
</feature>
<feature type="region of interest" description="Disordered" evidence="5">
    <location>
        <begin position="779"/>
        <end position="799"/>
    </location>
</feature>
<dbReference type="Gene3D" id="6.10.140.1900">
    <property type="match status" value="1"/>
</dbReference>
<dbReference type="Pfam" id="PF10033">
    <property type="entry name" value="ATG13"/>
    <property type="match status" value="1"/>
</dbReference>
<dbReference type="GO" id="GO:0005829">
    <property type="term" value="C:cytosol"/>
    <property type="evidence" value="ECO:0007669"/>
    <property type="project" value="TreeGrafter"/>
</dbReference>
<feature type="region of interest" description="Disordered" evidence="5">
    <location>
        <begin position="646"/>
        <end position="674"/>
    </location>
</feature>